<dbReference type="GeneID" id="87843951"/>
<accession>A0AAE0HNE7</accession>
<evidence type="ECO:0000313" key="3">
    <source>
        <dbReference type="EMBL" id="KAK3299730.1"/>
    </source>
</evidence>
<sequence length="378" mass="41847">MQITRLVVTFALAVSTASALPRGNPGGDCTNSPAASADNLDVTGDTHQKRSFDGSMQPFVKVGVSSNDPHGSSSASQPMHQDAMKENESSGASQTMSMGHEDNRNGHLAGPKGSDKQLEGLIHITRAPESQRSAQGSIISCSNKMPAVQQNAMETLHHGAGKGLMDSENKINFGVRARGLLRTFGQAWSRMRTEPEQREQQQAMAARQDRSQLSMSTDKTDVNGQRQQAASSVTQIDKVREERNHEDCNQRPDNAAADVHAQQHNQNQNQARSHTDGSGVHADEMERMNSQQNAGREQHQVQKESKQMDKQEAECSQQQQRMEQQQMQPQSEMAECSRSAMGDSRRQVRQQRCNSPDANDHLRQSSRINEQDREQTHT</sequence>
<name>A0AAE0HNE7_9PEZI</name>
<evidence type="ECO:0000256" key="1">
    <source>
        <dbReference type="SAM" id="MobiDB-lite"/>
    </source>
</evidence>
<feature type="chain" id="PRO_5042084712" evidence="2">
    <location>
        <begin position="20"/>
        <end position="378"/>
    </location>
</feature>
<feature type="compositionally biased region" description="Basic and acidic residues" evidence="1">
    <location>
        <begin position="237"/>
        <end position="250"/>
    </location>
</feature>
<comment type="caution">
    <text evidence="3">The sequence shown here is derived from an EMBL/GenBank/DDBJ whole genome shotgun (WGS) entry which is preliminary data.</text>
</comment>
<reference evidence="3" key="2">
    <citation type="submission" date="2023-06" db="EMBL/GenBank/DDBJ databases">
        <authorList>
            <consortium name="Lawrence Berkeley National Laboratory"/>
            <person name="Haridas S."/>
            <person name="Hensen N."/>
            <person name="Bonometti L."/>
            <person name="Westerberg I."/>
            <person name="Brannstrom I.O."/>
            <person name="Guillou S."/>
            <person name="Cros-Aarteil S."/>
            <person name="Calhoun S."/>
            <person name="Kuo A."/>
            <person name="Mondo S."/>
            <person name="Pangilinan J."/>
            <person name="Riley R."/>
            <person name="Labutti K."/>
            <person name="Andreopoulos B."/>
            <person name="Lipzen A."/>
            <person name="Chen C."/>
            <person name="Yanf M."/>
            <person name="Daum C."/>
            <person name="Ng V."/>
            <person name="Clum A."/>
            <person name="Steindorff A."/>
            <person name="Ohm R."/>
            <person name="Martin F."/>
            <person name="Silar P."/>
            <person name="Natvig D."/>
            <person name="Lalanne C."/>
            <person name="Gautier V."/>
            <person name="Ament-Velasquez S.L."/>
            <person name="Kruys A."/>
            <person name="Hutchinson M.I."/>
            <person name="Powell A.J."/>
            <person name="Barry K."/>
            <person name="Miller A.N."/>
            <person name="Grigoriev I.V."/>
            <person name="Debuchy R."/>
            <person name="Gladieux P."/>
            <person name="Thoren M.H."/>
            <person name="Johannesson H."/>
        </authorList>
    </citation>
    <scope>NUCLEOTIDE SEQUENCE</scope>
    <source>
        <strain evidence="3">CBS 168.71</strain>
    </source>
</reference>
<feature type="compositionally biased region" description="Low complexity" evidence="1">
    <location>
        <begin position="317"/>
        <end position="334"/>
    </location>
</feature>
<organism evidence="3 4">
    <name type="scientific">Chaetomium fimeti</name>
    <dbReference type="NCBI Taxonomy" id="1854472"/>
    <lineage>
        <taxon>Eukaryota</taxon>
        <taxon>Fungi</taxon>
        <taxon>Dikarya</taxon>
        <taxon>Ascomycota</taxon>
        <taxon>Pezizomycotina</taxon>
        <taxon>Sordariomycetes</taxon>
        <taxon>Sordariomycetidae</taxon>
        <taxon>Sordariales</taxon>
        <taxon>Chaetomiaceae</taxon>
        <taxon>Chaetomium</taxon>
    </lineage>
</organism>
<feature type="compositionally biased region" description="Polar residues" evidence="1">
    <location>
        <begin position="213"/>
        <end position="235"/>
    </location>
</feature>
<feature type="signal peptide" evidence="2">
    <location>
        <begin position="1"/>
        <end position="19"/>
    </location>
</feature>
<dbReference type="Proteomes" id="UP001278766">
    <property type="component" value="Unassembled WGS sequence"/>
</dbReference>
<dbReference type="AlphaFoldDB" id="A0AAE0HNE7"/>
<feature type="region of interest" description="Disordered" evidence="1">
    <location>
        <begin position="18"/>
        <end position="115"/>
    </location>
</feature>
<evidence type="ECO:0000256" key="2">
    <source>
        <dbReference type="SAM" id="SignalP"/>
    </source>
</evidence>
<reference evidence="3" key="1">
    <citation type="journal article" date="2023" name="Mol. Phylogenet. Evol.">
        <title>Genome-scale phylogeny and comparative genomics of the fungal order Sordariales.</title>
        <authorList>
            <person name="Hensen N."/>
            <person name="Bonometti L."/>
            <person name="Westerberg I."/>
            <person name="Brannstrom I.O."/>
            <person name="Guillou S."/>
            <person name="Cros-Aarteil S."/>
            <person name="Calhoun S."/>
            <person name="Haridas S."/>
            <person name="Kuo A."/>
            <person name="Mondo S."/>
            <person name="Pangilinan J."/>
            <person name="Riley R."/>
            <person name="LaButti K."/>
            <person name="Andreopoulos B."/>
            <person name="Lipzen A."/>
            <person name="Chen C."/>
            <person name="Yan M."/>
            <person name="Daum C."/>
            <person name="Ng V."/>
            <person name="Clum A."/>
            <person name="Steindorff A."/>
            <person name="Ohm R.A."/>
            <person name="Martin F."/>
            <person name="Silar P."/>
            <person name="Natvig D.O."/>
            <person name="Lalanne C."/>
            <person name="Gautier V."/>
            <person name="Ament-Velasquez S.L."/>
            <person name="Kruys A."/>
            <person name="Hutchinson M.I."/>
            <person name="Powell A.J."/>
            <person name="Barry K."/>
            <person name="Miller A.N."/>
            <person name="Grigoriev I.V."/>
            <person name="Debuchy R."/>
            <person name="Gladieux P."/>
            <person name="Hiltunen Thoren M."/>
            <person name="Johannesson H."/>
        </authorList>
    </citation>
    <scope>NUCLEOTIDE SEQUENCE</scope>
    <source>
        <strain evidence="3">CBS 168.71</strain>
    </source>
</reference>
<dbReference type="EMBL" id="JAUEPN010000001">
    <property type="protein sequence ID" value="KAK3299730.1"/>
    <property type="molecule type" value="Genomic_DNA"/>
</dbReference>
<proteinExistence type="predicted"/>
<feature type="region of interest" description="Disordered" evidence="1">
    <location>
        <begin position="190"/>
        <end position="378"/>
    </location>
</feature>
<feature type="compositionally biased region" description="Polar residues" evidence="1">
    <location>
        <begin position="64"/>
        <end position="79"/>
    </location>
</feature>
<evidence type="ECO:0000313" key="4">
    <source>
        <dbReference type="Proteomes" id="UP001278766"/>
    </source>
</evidence>
<keyword evidence="2" id="KW-0732">Signal</keyword>
<feature type="compositionally biased region" description="Basic and acidic residues" evidence="1">
    <location>
        <begin position="296"/>
        <end position="313"/>
    </location>
</feature>
<dbReference type="RefSeq" id="XP_062663244.1">
    <property type="nucleotide sequence ID" value="XM_062807003.1"/>
</dbReference>
<gene>
    <name evidence="3" type="ORF">B0H64DRAFT_447548</name>
</gene>
<feature type="compositionally biased region" description="Basic and acidic residues" evidence="1">
    <location>
        <begin position="358"/>
        <end position="378"/>
    </location>
</feature>
<keyword evidence="4" id="KW-1185">Reference proteome</keyword>
<protein>
    <submittedName>
        <fullName evidence="3">Uncharacterized protein</fullName>
    </submittedName>
</protein>
<feature type="compositionally biased region" description="Low complexity" evidence="1">
    <location>
        <begin position="253"/>
        <end position="271"/>
    </location>
</feature>